<keyword evidence="8" id="KW-0800">Toxin</keyword>
<feature type="domain" description="PIN" evidence="9">
    <location>
        <begin position="3"/>
        <end position="122"/>
    </location>
</feature>
<gene>
    <name evidence="8" type="primary">vapC</name>
    <name evidence="10" type="ORF">J2S43_005146</name>
</gene>
<dbReference type="InterPro" id="IPR050556">
    <property type="entry name" value="Type_II_TA_system_RNase"/>
</dbReference>
<evidence type="ECO:0000256" key="7">
    <source>
        <dbReference type="ARBA" id="ARBA00038093"/>
    </source>
</evidence>
<evidence type="ECO:0000256" key="3">
    <source>
        <dbReference type="ARBA" id="ARBA00022722"/>
    </source>
</evidence>
<dbReference type="EMBL" id="JAUSRA010000001">
    <property type="protein sequence ID" value="MDP9796634.1"/>
    <property type="molecule type" value="Genomic_DNA"/>
</dbReference>
<dbReference type="Gene3D" id="3.40.50.1010">
    <property type="entry name" value="5'-nuclease"/>
    <property type="match status" value="1"/>
</dbReference>
<evidence type="ECO:0000313" key="11">
    <source>
        <dbReference type="Proteomes" id="UP001240984"/>
    </source>
</evidence>
<dbReference type="RefSeq" id="WP_306833361.1">
    <property type="nucleotide sequence ID" value="NZ_JAUSRA010000001.1"/>
</dbReference>
<comment type="similarity">
    <text evidence="7 8">Belongs to the PINc/VapC protein family.</text>
</comment>
<keyword evidence="4 8" id="KW-0479">Metal-binding</keyword>
<keyword evidence="2 8" id="KW-1277">Toxin-antitoxin system</keyword>
<evidence type="ECO:0000256" key="4">
    <source>
        <dbReference type="ARBA" id="ARBA00022723"/>
    </source>
</evidence>
<comment type="caution">
    <text evidence="10">The sequence shown here is derived from an EMBL/GenBank/DDBJ whole genome shotgun (WGS) entry which is preliminary data.</text>
</comment>
<keyword evidence="6 8" id="KW-0460">Magnesium</keyword>
<dbReference type="InterPro" id="IPR002716">
    <property type="entry name" value="PIN_dom"/>
</dbReference>
<name>A0ABT9MYX3_9ACTN</name>
<dbReference type="InterPro" id="IPR022907">
    <property type="entry name" value="VapC_family"/>
</dbReference>
<evidence type="ECO:0000256" key="6">
    <source>
        <dbReference type="ARBA" id="ARBA00022842"/>
    </source>
</evidence>
<organism evidence="10 11">
    <name type="scientific">Catenuloplanes nepalensis</name>
    <dbReference type="NCBI Taxonomy" id="587533"/>
    <lineage>
        <taxon>Bacteria</taxon>
        <taxon>Bacillati</taxon>
        <taxon>Actinomycetota</taxon>
        <taxon>Actinomycetes</taxon>
        <taxon>Micromonosporales</taxon>
        <taxon>Micromonosporaceae</taxon>
        <taxon>Catenuloplanes</taxon>
    </lineage>
</organism>
<dbReference type="PANTHER" id="PTHR33653:SF1">
    <property type="entry name" value="RIBONUCLEASE VAPC2"/>
    <property type="match status" value="1"/>
</dbReference>
<feature type="binding site" evidence="8">
    <location>
        <position position="104"/>
    </location>
    <ligand>
        <name>Mg(2+)</name>
        <dbReference type="ChEBI" id="CHEBI:18420"/>
    </ligand>
</feature>
<keyword evidence="3 8" id="KW-0540">Nuclease</keyword>
<evidence type="ECO:0000256" key="8">
    <source>
        <dbReference type="HAMAP-Rule" id="MF_00265"/>
    </source>
</evidence>
<protein>
    <recommendedName>
        <fullName evidence="8">Ribonuclease VapC</fullName>
        <shortName evidence="8">RNase VapC</shortName>
        <ecNumber evidence="8">3.1.-.-</ecNumber>
    </recommendedName>
    <alternativeName>
        <fullName evidence="8">Toxin VapC</fullName>
    </alternativeName>
</protein>
<dbReference type="HAMAP" id="MF_00265">
    <property type="entry name" value="VapC_Nob1"/>
    <property type="match status" value="1"/>
</dbReference>
<reference evidence="10 11" key="1">
    <citation type="submission" date="2023-07" db="EMBL/GenBank/DDBJ databases">
        <title>Sequencing the genomes of 1000 actinobacteria strains.</title>
        <authorList>
            <person name="Klenk H.-P."/>
        </authorList>
    </citation>
    <scope>NUCLEOTIDE SEQUENCE [LARGE SCALE GENOMIC DNA]</scope>
    <source>
        <strain evidence="10 11">DSM 44710</strain>
    </source>
</reference>
<dbReference type="PANTHER" id="PTHR33653">
    <property type="entry name" value="RIBONUCLEASE VAPC2"/>
    <property type="match status" value="1"/>
</dbReference>
<dbReference type="SUPFAM" id="SSF88723">
    <property type="entry name" value="PIN domain-like"/>
    <property type="match status" value="1"/>
</dbReference>
<evidence type="ECO:0000256" key="5">
    <source>
        <dbReference type="ARBA" id="ARBA00022801"/>
    </source>
</evidence>
<keyword evidence="11" id="KW-1185">Reference proteome</keyword>
<dbReference type="Proteomes" id="UP001240984">
    <property type="component" value="Unassembled WGS sequence"/>
</dbReference>
<dbReference type="EC" id="3.1.-.-" evidence="8"/>
<evidence type="ECO:0000256" key="2">
    <source>
        <dbReference type="ARBA" id="ARBA00022649"/>
    </source>
</evidence>
<proteinExistence type="inferred from homology"/>
<dbReference type="Pfam" id="PF01850">
    <property type="entry name" value="PIN"/>
    <property type="match status" value="1"/>
</dbReference>
<sequence>MFLLDTNVVSELRKAKVGRADANVVAWAAGAAASSMFISAITVQELEIGVLLAERRDPAQGAILRRWLEAQVLPAFTERILPVDSAVARRSAVLHVPDPRPVRDSLIAATAFVHGMPVVTRNVADFAPAGVEIIDPWQPPGEGA</sequence>
<evidence type="ECO:0000313" key="10">
    <source>
        <dbReference type="EMBL" id="MDP9796634.1"/>
    </source>
</evidence>
<keyword evidence="5 8" id="KW-0378">Hydrolase</keyword>
<evidence type="ECO:0000256" key="1">
    <source>
        <dbReference type="ARBA" id="ARBA00001946"/>
    </source>
</evidence>
<evidence type="ECO:0000259" key="9">
    <source>
        <dbReference type="Pfam" id="PF01850"/>
    </source>
</evidence>
<feature type="binding site" evidence="8">
    <location>
        <position position="5"/>
    </location>
    <ligand>
        <name>Mg(2+)</name>
        <dbReference type="ChEBI" id="CHEBI:18420"/>
    </ligand>
</feature>
<comment type="function">
    <text evidence="8">Toxic component of a toxin-antitoxin (TA) system. An RNase.</text>
</comment>
<accession>A0ABT9MYX3</accession>
<dbReference type="InterPro" id="IPR029060">
    <property type="entry name" value="PIN-like_dom_sf"/>
</dbReference>
<comment type="cofactor">
    <cofactor evidence="1 8">
        <name>Mg(2+)</name>
        <dbReference type="ChEBI" id="CHEBI:18420"/>
    </cofactor>
</comment>
<dbReference type="CDD" id="cd18746">
    <property type="entry name" value="PIN_VapC4-5_FitB-like"/>
    <property type="match status" value="1"/>
</dbReference>